<keyword evidence="2" id="KW-1133">Transmembrane helix</keyword>
<keyword evidence="2" id="KW-0472">Membrane</keyword>
<organism evidence="3 4">
    <name type="scientific">Hamiltosporidium magnivora</name>
    <dbReference type="NCBI Taxonomy" id="148818"/>
    <lineage>
        <taxon>Eukaryota</taxon>
        <taxon>Fungi</taxon>
        <taxon>Fungi incertae sedis</taxon>
        <taxon>Microsporidia</taxon>
        <taxon>Dubosqiidae</taxon>
        <taxon>Hamiltosporidium</taxon>
    </lineage>
</organism>
<evidence type="ECO:0000313" key="4">
    <source>
        <dbReference type="Proteomes" id="UP000293045"/>
    </source>
</evidence>
<gene>
    <name evidence="3" type="ORF">CWI39_3017p0010</name>
</gene>
<dbReference type="VEuPathDB" id="MicrosporidiaDB:CWI39_3017p0010"/>
<keyword evidence="2" id="KW-0812">Transmembrane</keyword>
<evidence type="ECO:0000256" key="1">
    <source>
        <dbReference type="SAM" id="MobiDB-lite"/>
    </source>
</evidence>
<proteinExistence type="predicted"/>
<name>A0A4Q9KS49_9MICR</name>
<dbReference type="VEuPathDB" id="MicrosporidiaDB:CWI36_1287p0010"/>
<protein>
    <submittedName>
        <fullName evidence="3">Uncharacterized protein</fullName>
    </submittedName>
</protein>
<feature type="non-terminal residue" evidence="3">
    <location>
        <position position="79"/>
    </location>
</feature>
<feature type="compositionally biased region" description="Pro residues" evidence="1">
    <location>
        <begin position="68"/>
        <end position="79"/>
    </location>
</feature>
<feature type="compositionally biased region" description="Basic and acidic residues" evidence="1">
    <location>
        <begin position="30"/>
        <end position="40"/>
    </location>
</feature>
<dbReference type="AlphaFoldDB" id="A0A4Q9KS49"/>
<dbReference type="Proteomes" id="UP000293045">
    <property type="component" value="Unassembled WGS sequence"/>
</dbReference>
<evidence type="ECO:0000313" key="3">
    <source>
        <dbReference type="EMBL" id="TBT97344.1"/>
    </source>
</evidence>
<dbReference type="EMBL" id="PIXR01003017">
    <property type="protein sequence ID" value="TBT97344.1"/>
    <property type="molecule type" value="Genomic_DNA"/>
</dbReference>
<evidence type="ECO:0000256" key="2">
    <source>
        <dbReference type="SAM" id="Phobius"/>
    </source>
</evidence>
<accession>A0A4Q9KS49</accession>
<feature type="region of interest" description="Disordered" evidence="1">
    <location>
        <begin position="30"/>
        <end position="79"/>
    </location>
</feature>
<feature type="transmembrane region" description="Helical" evidence="2">
    <location>
        <begin position="6"/>
        <end position="27"/>
    </location>
</feature>
<reference evidence="3 4" key="1">
    <citation type="submission" date="2017-12" db="EMBL/GenBank/DDBJ databases">
        <authorList>
            <person name="Pombert J.-F."/>
            <person name="Haag K.L."/>
            <person name="Ebert D."/>
        </authorList>
    </citation>
    <scope>NUCLEOTIDE SEQUENCE [LARGE SCALE GENOMIC DNA]</scope>
    <source>
        <strain evidence="3">IL-BN-2</strain>
    </source>
</reference>
<sequence length="79" mass="8619">MEKKNIILIVAIVAVSISLTSLGYLLFRNKSDSKEEKTENAQETNPVEQKEQPKTGSNLPKTGEIPKSPSPPTNTPPTN</sequence>
<comment type="caution">
    <text evidence="3">The sequence shown here is derived from an EMBL/GenBank/DDBJ whole genome shotgun (WGS) entry which is preliminary data.</text>
</comment>